<name>A0ABW6FTP9_9ACTN</name>
<dbReference type="Pfam" id="PF21833">
    <property type="entry name" value="DUF6893"/>
    <property type="match status" value="1"/>
</dbReference>
<proteinExistence type="predicted"/>
<dbReference type="Proteomes" id="UP001598448">
    <property type="component" value="Unassembled WGS sequence"/>
</dbReference>
<dbReference type="EMBL" id="JBHXIJ010000198">
    <property type="protein sequence ID" value="MFD5101923.1"/>
    <property type="molecule type" value="Genomic_DNA"/>
</dbReference>
<gene>
    <name evidence="1" type="ORF">ACFWJN_23570</name>
</gene>
<evidence type="ECO:0000313" key="1">
    <source>
        <dbReference type="EMBL" id="MFD5101923.1"/>
    </source>
</evidence>
<keyword evidence="2" id="KW-1185">Reference proteome</keyword>
<reference evidence="1 2" key="1">
    <citation type="submission" date="2024-09" db="EMBL/GenBank/DDBJ databases">
        <title>The Natural Products Discovery Center: Release of the First 8490 Sequenced Strains for Exploring Actinobacteria Biosynthetic Diversity.</title>
        <authorList>
            <person name="Kalkreuter E."/>
            <person name="Kautsar S.A."/>
            <person name="Yang D."/>
            <person name="Bader C.D."/>
            <person name="Teijaro C.N."/>
            <person name="Fluegel L."/>
            <person name="Davis C.M."/>
            <person name="Simpson J.R."/>
            <person name="Lauterbach L."/>
            <person name="Steele A.D."/>
            <person name="Gui C."/>
            <person name="Meng S."/>
            <person name="Li G."/>
            <person name="Viehrig K."/>
            <person name="Ye F."/>
            <person name="Su P."/>
            <person name="Kiefer A.F."/>
            <person name="Nichols A."/>
            <person name="Cepeda A.J."/>
            <person name="Yan W."/>
            <person name="Fan B."/>
            <person name="Jiang Y."/>
            <person name="Adhikari A."/>
            <person name="Zheng C.-J."/>
            <person name="Schuster L."/>
            <person name="Cowan T.M."/>
            <person name="Smanski M.J."/>
            <person name="Chevrette M.G."/>
            <person name="De Carvalho L.P.S."/>
            <person name="Shen B."/>
        </authorList>
    </citation>
    <scope>NUCLEOTIDE SEQUENCE [LARGE SCALE GENOMIC DNA]</scope>
    <source>
        <strain evidence="1 2">NPDC058348</strain>
    </source>
</reference>
<comment type="caution">
    <text evidence="1">The sequence shown here is derived from an EMBL/GenBank/DDBJ whole genome shotgun (WGS) entry which is preliminary data.</text>
</comment>
<accession>A0ABW6FTP9</accession>
<sequence>MKKTIILGAVGASALAALAKLALPDLQRYLRIRKM</sequence>
<dbReference type="RefSeq" id="WP_373305939.1">
    <property type="nucleotide sequence ID" value="NZ_BAAAMS010000001.1"/>
</dbReference>
<protein>
    <submittedName>
        <fullName evidence="1">DUF6893 family small protein</fullName>
    </submittedName>
</protein>
<dbReference type="InterPro" id="IPR054188">
    <property type="entry name" value="DUF6893"/>
</dbReference>
<evidence type="ECO:0000313" key="2">
    <source>
        <dbReference type="Proteomes" id="UP001598448"/>
    </source>
</evidence>
<organism evidence="1 2">
    <name type="scientific">Streptomyces albidochromogenes</name>
    <dbReference type="NCBI Taxonomy" id="329524"/>
    <lineage>
        <taxon>Bacteria</taxon>
        <taxon>Bacillati</taxon>
        <taxon>Actinomycetota</taxon>
        <taxon>Actinomycetes</taxon>
        <taxon>Kitasatosporales</taxon>
        <taxon>Streptomycetaceae</taxon>
        <taxon>Streptomyces</taxon>
    </lineage>
</organism>